<comment type="caution">
    <text evidence="2">The sequence shown here is derived from an EMBL/GenBank/DDBJ whole genome shotgun (WGS) entry which is preliminary data.</text>
</comment>
<feature type="chain" id="PRO_5020636707" description="Lipoprotein" evidence="1">
    <location>
        <begin position="23"/>
        <end position="192"/>
    </location>
</feature>
<organism evidence="2 3">
    <name type="scientific">Phytopseudomonas daroniae</name>
    <dbReference type="NCBI Taxonomy" id="2487519"/>
    <lineage>
        <taxon>Bacteria</taxon>
        <taxon>Pseudomonadati</taxon>
        <taxon>Pseudomonadota</taxon>
        <taxon>Gammaproteobacteria</taxon>
        <taxon>Pseudomonadales</taxon>
        <taxon>Pseudomonadaceae</taxon>
        <taxon>Phytopseudomonas</taxon>
    </lineage>
</organism>
<dbReference type="OrthoDB" id="9797548at2"/>
<keyword evidence="3" id="KW-1185">Reference proteome</keyword>
<protein>
    <recommendedName>
        <fullName evidence="4">Lipoprotein</fullName>
    </recommendedName>
</protein>
<dbReference type="PROSITE" id="PS51257">
    <property type="entry name" value="PROKAR_LIPOPROTEIN"/>
    <property type="match status" value="1"/>
</dbReference>
<evidence type="ECO:0000313" key="2">
    <source>
        <dbReference type="EMBL" id="TBU82161.1"/>
    </source>
</evidence>
<gene>
    <name evidence="2" type="ORF">DNK06_06510</name>
</gene>
<dbReference type="AlphaFoldDB" id="A0A4Q9QPT1"/>
<dbReference type="EMBL" id="QJUI01000004">
    <property type="protein sequence ID" value="TBU82161.1"/>
    <property type="molecule type" value="Genomic_DNA"/>
</dbReference>
<sequence length="192" mass="21189">MKQLLSAILATALLALTGCVSYSNHDLAPLEQWPLAAPAEVKPAAHLKVESRYLFNEQNRAGGFDQSNLETLLVQQFKDSGRFSAVTTAKEHSDVYVSVRVTNHERGSMVGAVVTGATFFIIPGRFKNELTMEMQFMGADGNVLGKVEKSESITTWMQLLLIFAVPFNESADNILVQLTRSSLEEAQRQKLI</sequence>
<reference evidence="2 3" key="1">
    <citation type="submission" date="2018-06" db="EMBL/GenBank/DDBJ databases">
        <title>Three novel Pseudomonas species isolated from symptomatic oak.</title>
        <authorList>
            <person name="Bueno-Gonzalez V."/>
            <person name="Brady C."/>
        </authorList>
    </citation>
    <scope>NUCLEOTIDE SEQUENCE [LARGE SCALE GENOMIC DNA]</scope>
    <source>
        <strain evidence="2 3">P9A</strain>
    </source>
</reference>
<name>A0A4Q9QPT1_9GAMM</name>
<evidence type="ECO:0008006" key="4">
    <source>
        <dbReference type="Google" id="ProtNLM"/>
    </source>
</evidence>
<dbReference type="RefSeq" id="WP_131179221.1">
    <property type="nucleotide sequence ID" value="NZ_QJUI01000004.1"/>
</dbReference>
<accession>A0A4Q9QPT1</accession>
<evidence type="ECO:0000313" key="3">
    <source>
        <dbReference type="Proteomes" id="UP000292302"/>
    </source>
</evidence>
<dbReference type="Proteomes" id="UP000292302">
    <property type="component" value="Unassembled WGS sequence"/>
</dbReference>
<keyword evidence="1" id="KW-0732">Signal</keyword>
<feature type="signal peptide" evidence="1">
    <location>
        <begin position="1"/>
        <end position="22"/>
    </location>
</feature>
<proteinExistence type="predicted"/>
<evidence type="ECO:0000256" key="1">
    <source>
        <dbReference type="SAM" id="SignalP"/>
    </source>
</evidence>